<accession>A0A158FWD5</accession>
<reference evidence="3 4" key="1">
    <citation type="submission" date="2016-01" db="EMBL/GenBank/DDBJ databases">
        <authorList>
            <person name="Oliw E.H."/>
        </authorList>
    </citation>
    <scope>NUCLEOTIDE SEQUENCE [LARGE SCALE GENOMIC DNA]</scope>
    <source>
        <strain evidence="3">LMG 22029</strain>
    </source>
</reference>
<dbReference type="PANTHER" id="PTHR30273">
    <property type="entry name" value="PERIPLASMIC SIGNAL SENSOR AND SIGMA FACTOR ACTIVATOR FECR-RELATED"/>
    <property type="match status" value="1"/>
</dbReference>
<evidence type="ECO:0000259" key="1">
    <source>
        <dbReference type="Pfam" id="PF04773"/>
    </source>
</evidence>
<dbReference type="AlphaFoldDB" id="A0A158FWD5"/>
<dbReference type="InterPro" id="IPR006860">
    <property type="entry name" value="FecR"/>
</dbReference>
<dbReference type="OrthoDB" id="1100567at2"/>
<dbReference type="PANTHER" id="PTHR30273:SF2">
    <property type="entry name" value="PROTEIN FECR"/>
    <property type="match status" value="1"/>
</dbReference>
<dbReference type="GO" id="GO:0016989">
    <property type="term" value="F:sigma factor antagonist activity"/>
    <property type="evidence" value="ECO:0007669"/>
    <property type="project" value="TreeGrafter"/>
</dbReference>
<dbReference type="PIRSF" id="PIRSF018266">
    <property type="entry name" value="FecR"/>
    <property type="match status" value="1"/>
</dbReference>
<dbReference type="InterPro" id="IPR012373">
    <property type="entry name" value="Ferrdict_sens_TM"/>
</dbReference>
<dbReference type="InterPro" id="IPR032623">
    <property type="entry name" value="FecR_N"/>
</dbReference>
<name>A0A158FWD5_CABSO</name>
<dbReference type="EMBL" id="FCOC02000003">
    <property type="protein sequence ID" value="SAL23649.1"/>
    <property type="molecule type" value="Genomic_DNA"/>
</dbReference>
<dbReference type="RefSeq" id="WP_060818358.1">
    <property type="nucleotide sequence ID" value="NZ_FCOC02000003.1"/>
</dbReference>
<dbReference type="Pfam" id="PF04773">
    <property type="entry name" value="FecR"/>
    <property type="match status" value="1"/>
</dbReference>
<feature type="domain" description="FecR protein" evidence="1">
    <location>
        <begin position="117"/>
        <end position="215"/>
    </location>
</feature>
<dbReference type="Pfam" id="PF16220">
    <property type="entry name" value="DUF4880"/>
    <property type="match status" value="1"/>
</dbReference>
<evidence type="ECO:0000313" key="4">
    <source>
        <dbReference type="Proteomes" id="UP000054893"/>
    </source>
</evidence>
<protein>
    <submittedName>
        <fullName evidence="3">FecR</fullName>
    </submittedName>
</protein>
<dbReference type="Gene3D" id="2.60.120.1440">
    <property type="match status" value="1"/>
</dbReference>
<gene>
    <name evidence="3" type="ORF">AWB64_01874</name>
</gene>
<evidence type="ECO:0000259" key="2">
    <source>
        <dbReference type="Pfam" id="PF16220"/>
    </source>
</evidence>
<sequence length="331" mass="36494">MIPLRSSDDNRPLDRAVARAAAEWIVHLQEGATPAQHAACLRWRAADPEHERAWERAQRLNAKFDLVPRDVGLPTLGRDTRIDRRVAIKALSVMLVAGTGAYLGWRETPWREWSSDERTATGERRTLVLADGTRLDLNTATAVDIVFKESERLVALNGGEILIETGRDEGNRSGRYRPFVVQTAQGRVRALGTRFSMRTDTSRTTRLAVLHGAVEITPGAAPARARVVEAGEQTRFTVSNIDPVVPVDTHAIDWSRGVISANGMLLGDFAAELARYRPGVLRCAPEVSGLRITGAFQIGNTDNILAALPQTLPVCVIYRTRYWVSIVAMEV</sequence>
<dbReference type="Proteomes" id="UP000054893">
    <property type="component" value="Unassembled WGS sequence"/>
</dbReference>
<feature type="domain" description="FecR N-terminal" evidence="2">
    <location>
        <begin position="19"/>
        <end position="60"/>
    </location>
</feature>
<evidence type="ECO:0000313" key="3">
    <source>
        <dbReference type="EMBL" id="SAL23649.1"/>
    </source>
</evidence>
<proteinExistence type="predicted"/>
<organism evidence="3 4">
    <name type="scientific">Caballeronia sordidicola</name>
    <name type="common">Burkholderia sordidicola</name>
    <dbReference type="NCBI Taxonomy" id="196367"/>
    <lineage>
        <taxon>Bacteria</taxon>
        <taxon>Pseudomonadati</taxon>
        <taxon>Pseudomonadota</taxon>
        <taxon>Betaproteobacteria</taxon>
        <taxon>Burkholderiales</taxon>
        <taxon>Burkholderiaceae</taxon>
        <taxon>Caballeronia</taxon>
    </lineage>
</organism>